<dbReference type="InterPro" id="IPR032675">
    <property type="entry name" value="LRR_dom_sf"/>
</dbReference>
<dbReference type="OMA" id="DSENIVW"/>
<keyword evidence="3" id="KW-1185">Reference proteome</keyword>
<gene>
    <name evidence="2" type="ORF">Ocin01_08304</name>
</gene>
<proteinExistence type="predicted"/>
<sequence>MLRASRKEQIHIFRSNMYTLETHPLFVDLVLEKLFQYMPEKDLKSCRLVCTKWYAPATKALQMACKPIVFGILYKINLIRIRPDLDTIQQFMNAMSASQYGDIRRELPFTKFDIRPYMLAPPFMHLLKQFLLEYGSAMQSLNIKLAFESADDFSKDCFGPLELTNLRSLEFCNSVHGELRPSLTTSLRTSRGNLLESIVNAAPCLESLSLWCDSENIVWPKDAISVLKDMKLRYLQNLKISFPMTDDCLVSLSEINAQLTSLTFVLREPIFNPEVFKQLLDSQRNTLKSLKLIDLQCNEPKIIEIPFLSQLESLEIEGTFYGENSTLALGNFSYAKLPKLKRIILSSCHRLNFDLNAILYTSGNRGTVCHTLEEFQFSLDHNCWDLSGNCVRRLKQVFPNLRKLSVIFTSEAKWVLNSVFEHLTSLSELVINVRKCGSCIDCALTGIPPNMYEHLVRTGMYKQGPMSLDPRQLLPSITNLKGLKYLEIAGETNANSAKRYAYNNSNIVPFTEFSVHMAFLKMKRLGKLVFRQTGDQLPQDVLAKLASAVDFVHVM</sequence>
<reference evidence="2 3" key="1">
    <citation type="journal article" date="2016" name="Genome Biol. Evol.">
        <title>Gene Family Evolution Reflects Adaptation to Soil Environmental Stressors in the Genome of the Collembolan Orchesella cincta.</title>
        <authorList>
            <person name="Faddeeva-Vakhrusheva A."/>
            <person name="Derks M.F."/>
            <person name="Anvar S.Y."/>
            <person name="Agamennone V."/>
            <person name="Suring W."/>
            <person name="Smit S."/>
            <person name="van Straalen N.M."/>
            <person name="Roelofs D."/>
        </authorList>
    </citation>
    <scope>NUCLEOTIDE SEQUENCE [LARGE SCALE GENOMIC DNA]</scope>
    <source>
        <tissue evidence="2">Mixed pool</tissue>
    </source>
</reference>
<comment type="caution">
    <text evidence="2">The sequence shown here is derived from an EMBL/GenBank/DDBJ whole genome shotgun (WGS) entry which is preliminary data.</text>
</comment>
<dbReference type="InterPro" id="IPR036047">
    <property type="entry name" value="F-box-like_dom_sf"/>
</dbReference>
<evidence type="ECO:0000259" key="1">
    <source>
        <dbReference type="Pfam" id="PF00646"/>
    </source>
</evidence>
<feature type="domain" description="F-box" evidence="1">
    <location>
        <begin position="29"/>
        <end position="54"/>
    </location>
</feature>
<dbReference type="Gene3D" id="3.80.10.10">
    <property type="entry name" value="Ribonuclease Inhibitor"/>
    <property type="match status" value="1"/>
</dbReference>
<evidence type="ECO:0000313" key="2">
    <source>
        <dbReference type="EMBL" id="ODM98378.1"/>
    </source>
</evidence>
<dbReference type="InterPro" id="IPR001810">
    <property type="entry name" value="F-box_dom"/>
</dbReference>
<accession>A0A1D2MZG2</accession>
<dbReference type="SUPFAM" id="SSF81383">
    <property type="entry name" value="F-box domain"/>
    <property type="match status" value="1"/>
</dbReference>
<dbReference type="Gene3D" id="1.20.1280.50">
    <property type="match status" value="1"/>
</dbReference>
<name>A0A1D2MZG2_ORCCI</name>
<evidence type="ECO:0000313" key="3">
    <source>
        <dbReference type="Proteomes" id="UP000094527"/>
    </source>
</evidence>
<dbReference type="AlphaFoldDB" id="A0A1D2MZG2"/>
<dbReference type="OrthoDB" id="10445287at2759"/>
<protein>
    <recommendedName>
        <fullName evidence="1">F-box domain-containing protein</fullName>
    </recommendedName>
</protein>
<dbReference type="Proteomes" id="UP000094527">
    <property type="component" value="Unassembled WGS sequence"/>
</dbReference>
<dbReference type="EMBL" id="LJIJ01000361">
    <property type="protein sequence ID" value="ODM98378.1"/>
    <property type="molecule type" value="Genomic_DNA"/>
</dbReference>
<organism evidence="2 3">
    <name type="scientific">Orchesella cincta</name>
    <name type="common">Springtail</name>
    <name type="synonym">Podura cincta</name>
    <dbReference type="NCBI Taxonomy" id="48709"/>
    <lineage>
        <taxon>Eukaryota</taxon>
        <taxon>Metazoa</taxon>
        <taxon>Ecdysozoa</taxon>
        <taxon>Arthropoda</taxon>
        <taxon>Hexapoda</taxon>
        <taxon>Collembola</taxon>
        <taxon>Entomobryomorpha</taxon>
        <taxon>Entomobryoidea</taxon>
        <taxon>Orchesellidae</taxon>
        <taxon>Orchesellinae</taxon>
        <taxon>Orchesella</taxon>
    </lineage>
</organism>
<dbReference type="Pfam" id="PF00646">
    <property type="entry name" value="F-box"/>
    <property type="match status" value="1"/>
</dbReference>
<dbReference type="SUPFAM" id="SSF52047">
    <property type="entry name" value="RNI-like"/>
    <property type="match status" value="1"/>
</dbReference>